<dbReference type="AlphaFoldDB" id="A0A1Y1T2Y4"/>
<dbReference type="STRING" id="1185767.IIF7_11273"/>
<dbReference type="EMBL" id="ARYN01000009">
    <property type="protein sequence ID" value="ORL45399.1"/>
    <property type="molecule type" value="Genomic_DNA"/>
</dbReference>
<dbReference type="GO" id="GO:0004176">
    <property type="term" value="F:ATP-dependent peptidase activity"/>
    <property type="evidence" value="ECO:0007669"/>
    <property type="project" value="TreeGrafter"/>
</dbReference>
<feature type="compositionally biased region" description="Acidic residues" evidence="4">
    <location>
        <begin position="273"/>
        <end position="303"/>
    </location>
</feature>
<dbReference type="GO" id="GO:0004252">
    <property type="term" value="F:serine-type endopeptidase activity"/>
    <property type="evidence" value="ECO:0007669"/>
    <property type="project" value="TreeGrafter"/>
</dbReference>
<dbReference type="Gene3D" id="3.90.226.10">
    <property type="entry name" value="2-enoyl-CoA Hydratase, Chain A, domain 1"/>
    <property type="match status" value="1"/>
</dbReference>
<keyword evidence="6" id="KW-1185">Reference proteome</keyword>
<evidence type="ECO:0000256" key="2">
    <source>
        <dbReference type="ARBA" id="ARBA00022801"/>
    </source>
</evidence>
<dbReference type="SUPFAM" id="SSF52096">
    <property type="entry name" value="ClpP/crotonase"/>
    <property type="match status" value="1"/>
</dbReference>
<dbReference type="PANTHER" id="PTHR10381:SF70">
    <property type="entry name" value="ATP-DEPENDENT CLP PROTEASE PROTEOLYTIC SUBUNIT"/>
    <property type="match status" value="1"/>
</dbReference>
<dbReference type="GO" id="GO:0009368">
    <property type="term" value="C:endopeptidase Clp complex"/>
    <property type="evidence" value="ECO:0007669"/>
    <property type="project" value="TreeGrafter"/>
</dbReference>
<dbReference type="Proteomes" id="UP000192746">
    <property type="component" value="Unassembled WGS sequence"/>
</dbReference>
<gene>
    <name evidence="5" type="ORF">IIF7_11273</name>
</gene>
<keyword evidence="2" id="KW-0378">Hydrolase</keyword>
<dbReference type="GO" id="GO:0006515">
    <property type="term" value="P:protein quality control for misfolded or incompletely synthesized proteins"/>
    <property type="evidence" value="ECO:0007669"/>
    <property type="project" value="TreeGrafter"/>
</dbReference>
<comment type="caution">
    <text evidence="5">The sequence shown here is derived from an EMBL/GenBank/DDBJ whole genome shotgun (WGS) entry which is preliminary data.</text>
</comment>
<accession>A0A1Y1T2Y4</accession>
<evidence type="ECO:0000313" key="5">
    <source>
        <dbReference type="EMBL" id="ORL45399.1"/>
    </source>
</evidence>
<dbReference type="RefSeq" id="WP_084841794.1">
    <property type="nucleotide sequence ID" value="NZ_ARYN01000009.1"/>
</dbReference>
<feature type="region of interest" description="Disordered" evidence="4">
    <location>
        <begin position="350"/>
        <end position="373"/>
    </location>
</feature>
<organism evidence="5 6">
    <name type="scientific">Zunongwangia atlantica 22II14-10F7</name>
    <dbReference type="NCBI Taxonomy" id="1185767"/>
    <lineage>
        <taxon>Bacteria</taxon>
        <taxon>Pseudomonadati</taxon>
        <taxon>Bacteroidota</taxon>
        <taxon>Flavobacteriia</taxon>
        <taxon>Flavobacteriales</taxon>
        <taxon>Flavobacteriaceae</taxon>
        <taxon>Zunongwangia</taxon>
    </lineage>
</organism>
<keyword evidence="1 5" id="KW-0645">Protease</keyword>
<dbReference type="GO" id="GO:0051117">
    <property type="term" value="F:ATPase binding"/>
    <property type="evidence" value="ECO:0007669"/>
    <property type="project" value="TreeGrafter"/>
</dbReference>
<sequence length="373" mass="41695">MSRKATIFINGVIGEDTSLIDVIRQFKSFKKPDSVEVIIDSVGGEVDEGQSIYSYLRNLQLPITTKATMAYSIAASIFMAGDKRLLAEGEDRFMIHLPWAQMQGNSSDFEYVAKQLKEIENNFINFYSVYTSIDKKTVEKLLQKETFLSASNAVKMGFATGSYTSIKAVAFYNNEKNNNEKEMTKTDKFLKALASFISGSDLEKDVEKDLEINALTLQDSNGNEVTFPDLNTGDTPSIGDAVEAEGDEILMPDGSKILIEDGKVKEILPAPEEQVEETETSEDEANAVEETEIETSEDADEDEIDFEEILKKLEAEILKKAEAKFNEKEEKLNAEIKALKKSIGSEIENEPNEVQKLNNNKNNSLRSALQKRK</sequence>
<dbReference type="Pfam" id="PF00574">
    <property type="entry name" value="CLP_protease"/>
    <property type="match status" value="1"/>
</dbReference>
<dbReference type="InterPro" id="IPR023562">
    <property type="entry name" value="ClpP/TepA"/>
</dbReference>
<evidence type="ECO:0000313" key="6">
    <source>
        <dbReference type="Proteomes" id="UP000192746"/>
    </source>
</evidence>
<evidence type="ECO:0000256" key="4">
    <source>
        <dbReference type="SAM" id="MobiDB-lite"/>
    </source>
</evidence>
<protein>
    <submittedName>
        <fullName evidence="5">ClpP protease</fullName>
    </submittedName>
</protein>
<keyword evidence="3" id="KW-0720">Serine protease</keyword>
<dbReference type="OrthoDB" id="1243473at2"/>
<proteinExistence type="predicted"/>
<evidence type="ECO:0000256" key="3">
    <source>
        <dbReference type="ARBA" id="ARBA00022825"/>
    </source>
</evidence>
<dbReference type="PANTHER" id="PTHR10381">
    <property type="entry name" value="ATP-DEPENDENT CLP PROTEASE PROTEOLYTIC SUBUNIT"/>
    <property type="match status" value="1"/>
</dbReference>
<dbReference type="InterPro" id="IPR029045">
    <property type="entry name" value="ClpP/crotonase-like_dom_sf"/>
</dbReference>
<feature type="region of interest" description="Disordered" evidence="4">
    <location>
        <begin position="268"/>
        <end position="303"/>
    </location>
</feature>
<reference evidence="5 6" key="1">
    <citation type="submission" date="2013-04" db="EMBL/GenBank/DDBJ databases">
        <title>Zunongwangia sp. 22II14-10F7 Genome Sequencing.</title>
        <authorList>
            <person name="Lai Q."/>
            <person name="Shao Z."/>
        </authorList>
    </citation>
    <scope>NUCLEOTIDE SEQUENCE [LARGE SCALE GENOMIC DNA]</scope>
    <source>
        <strain evidence="5 6">22II14-10F7</strain>
    </source>
</reference>
<evidence type="ECO:0000256" key="1">
    <source>
        <dbReference type="ARBA" id="ARBA00022670"/>
    </source>
</evidence>
<dbReference type="CDD" id="cd07016">
    <property type="entry name" value="S14_ClpP_1"/>
    <property type="match status" value="1"/>
</dbReference>
<name>A0A1Y1T2Y4_9FLAO</name>